<dbReference type="KEGG" id="abri:DFR85_02105"/>
<name>A0A2U9IC33_9CREN</name>
<dbReference type="Proteomes" id="UP000248044">
    <property type="component" value="Chromosome"/>
</dbReference>
<dbReference type="InterPro" id="IPR016024">
    <property type="entry name" value="ARM-type_fold"/>
</dbReference>
<dbReference type="EMBL" id="CP029289">
    <property type="protein sequence ID" value="AWR93578.1"/>
    <property type="molecule type" value="Genomic_DNA"/>
</dbReference>
<dbReference type="SUPFAM" id="SSF48371">
    <property type="entry name" value="ARM repeat"/>
    <property type="match status" value="1"/>
</dbReference>
<gene>
    <name evidence="1" type="ORF">DFR85_02105</name>
</gene>
<keyword evidence="2" id="KW-1185">Reference proteome</keyword>
<proteinExistence type="predicted"/>
<evidence type="ECO:0000313" key="2">
    <source>
        <dbReference type="Proteomes" id="UP000248044"/>
    </source>
</evidence>
<organism evidence="1 2">
    <name type="scientific">Acidianus brierleyi</name>
    <dbReference type="NCBI Taxonomy" id="41673"/>
    <lineage>
        <taxon>Archaea</taxon>
        <taxon>Thermoproteota</taxon>
        <taxon>Thermoprotei</taxon>
        <taxon>Sulfolobales</taxon>
        <taxon>Sulfolobaceae</taxon>
        <taxon>Acidianus</taxon>
    </lineage>
</organism>
<sequence>MDYRQLLIASNPFDRLDAWFKTKWILDNNVLTKEDLIGLKEKFLELLNDSDETVRLHAWQQTPFLLENGIIDYSDIDKYKTNLILSLKDGSLEAWLLVNDLYLGKIITKEDVDNVINTFISMLKGNELDRIAVWSLVPNMLKNSLISAEIIMDLKKYVLDLLDFDDYNIQFNVLFLIVDLYRSKVITRDEIQSRVDKIKEIMSDERFNEFLRLYEKNSRDLDELIIM</sequence>
<reference evidence="1 2" key="1">
    <citation type="submission" date="2018-05" db="EMBL/GenBank/DDBJ databases">
        <title>Complete Genome Sequences of Extremely Thermoacidophilic, Metal-Mobilizing Type-Strain Members of the Archaeal Family Sulfolobaceae: Acidianus brierleyi DSM-1651T, Acidianus sulfidivorans DSM-18786T, Metallosphaera hakonensis DSM-7519T, and Metallosphaera prunae DSM-10039T.</title>
        <authorList>
            <person name="Counts J.A."/>
            <person name="Kelly R.M."/>
        </authorList>
    </citation>
    <scope>NUCLEOTIDE SEQUENCE [LARGE SCALE GENOMIC DNA]</scope>
    <source>
        <strain evidence="1 2">DSM 1651</strain>
    </source>
</reference>
<dbReference type="GeneID" id="36830911"/>
<accession>A0A2U9IC33</accession>
<dbReference type="OrthoDB" id="56549at2157"/>
<evidence type="ECO:0000313" key="1">
    <source>
        <dbReference type="EMBL" id="AWR93578.1"/>
    </source>
</evidence>
<dbReference type="AlphaFoldDB" id="A0A2U9IC33"/>
<protein>
    <submittedName>
        <fullName evidence="1">Uncharacterized protein</fullName>
    </submittedName>
</protein>
<dbReference type="RefSeq" id="WP_110269462.1">
    <property type="nucleotide sequence ID" value="NZ_CP029289.2"/>
</dbReference>